<dbReference type="InterPro" id="IPR004843">
    <property type="entry name" value="Calcineurin-like_PHP"/>
</dbReference>
<reference evidence="3 4" key="1">
    <citation type="submission" date="2013-04" db="EMBL/GenBank/DDBJ databases">
        <title>The Genome Sequence of Parabacteroides gordonii DSM 23371.</title>
        <authorList>
            <consortium name="The Broad Institute Genomics Platform"/>
            <person name="Earl A."/>
            <person name="Ward D."/>
            <person name="Feldgarden M."/>
            <person name="Gevers D."/>
            <person name="Martens E."/>
            <person name="Sakamoto M."/>
            <person name="Benno Y."/>
            <person name="Suzuki N."/>
            <person name="Matsunaga N."/>
            <person name="Koshihara K."/>
            <person name="Seki M."/>
            <person name="Komiya H."/>
            <person name="Walker B."/>
            <person name="Young S."/>
            <person name="Zeng Q."/>
            <person name="Gargeya S."/>
            <person name="Fitzgerald M."/>
            <person name="Haas B."/>
            <person name="Abouelleil A."/>
            <person name="Allen A.W."/>
            <person name="Alvarado L."/>
            <person name="Arachchi H.M."/>
            <person name="Berlin A.M."/>
            <person name="Chapman S.B."/>
            <person name="Gainer-Dewar J."/>
            <person name="Goldberg J."/>
            <person name="Griggs A."/>
            <person name="Gujja S."/>
            <person name="Hansen M."/>
            <person name="Howarth C."/>
            <person name="Imamovic A."/>
            <person name="Ireland A."/>
            <person name="Larimer J."/>
            <person name="McCowan C."/>
            <person name="Murphy C."/>
            <person name="Pearson M."/>
            <person name="Poon T.W."/>
            <person name="Priest M."/>
            <person name="Roberts A."/>
            <person name="Saif S."/>
            <person name="Shea T."/>
            <person name="Sisk P."/>
            <person name="Sykes S."/>
            <person name="Wortman J."/>
            <person name="Nusbaum C."/>
            <person name="Birren B."/>
        </authorList>
    </citation>
    <scope>NUCLEOTIDE SEQUENCE [LARGE SCALE GENOMIC DNA]</scope>
    <source>
        <strain evidence="3 4">MS-1</strain>
    </source>
</reference>
<organism evidence="3 4">
    <name type="scientific">Parabacteroides gordonii MS-1 = DSM 23371</name>
    <dbReference type="NCBI Taxonomy" id="1203610"/>
    <lineage>
        <taxon>Bacteria</taxon>
        <taxon>Pseudomonadati</taxon>
        <taxon>Bacteroidota</taxon>
        <taxon>Bacteroidia</taxon>
        <taxon>Bacteroidales</taxon>
        <taxon>Tannerellaceae</taxon>
        <taxon>Parabacteroides</taxon>
    </lineage>
</organism>
<comment type="caution">
    <text evidence="3">The sequence shown here is derived from an EMBL/GenBank/DDBJ whole genome shotgun (WGS) entry which is preliminary data.</text>
</comment>
<dbReference type="AlphaFoldDB" id="A0A0F5IP75"/>
<dbReference type="InterPro" id="IPR029052">
    <property type="entry name" value="Metallo-depent_PP-like"/>
</dbReference>
<evidence type="ECO:0000313" key="4">
    <source>
        <dbReference type="Proteomes" id="UP000033035"/>
    </source>
</evidence>
<evidence type="ECO:0000313" key="3">
    <source>
        <dbReference type="EMBL" id="KKB47374.1"/>
    </source>
</evidence>
<dbReference type="STRING" id="1203610.HMPREF1536_05018"/>
<dbReference type="EMBL" id="AQHW01000029">
    <property type="protein sequence ID" value="KKB47374.1"/>
    <property type="molecule type" value="Genomic_DNA"/>
</dbReference>
<accession>A0A0F5IP75</accession>
<sequence>MKNLRYLIVLFVLLTSFSATRMFSQDTSPLIRFGLIADIQYGDCDTHGDRYYRNSLEKLTSCIDSLNEQKVQFTINLGDIVDRSPADIDPVVDLLKKLDAPVFHTTGNHDYKGFTNNGDLFNKLDMPAEYYSFKKGDWLFIMLNTNEIASYSNIKGTWKEAELPVMLDRIKSSKRNNDQDWNGGISSKQLQWLKDQLQEAQKNGMKVLVLSHNPIYPATEFTALNDQEILDTIVDFSCVKCVISGHHHTGAFAYYKNIPCITTEGMIETESKNAFGVVDIYENGLVLTGYGRTKSYTIPLK</sequence>
<name>A0A0F5IP75_9BACT</name>
<feature type="signal peptide" evidence="1">
    <location>
        <begin position="1"/>
        <end position="21"/>
    </location>
</feature>
<feature type="chain" id="PRO_5002487938" description="Calcineurin-like phosphoesterase domain-containing protein" evidence="1">
    <location>
        <begin position="22"/>
        <end position="301"/>
    </location>
</feature>
<keyword evidence="4" id="KW-1185">Reference proteome</keyword>
<dbReference type="PATRIC" id="fig|1203610.3.peg.5117"/>
<dbReference type="Gene3D" id="3.60.21.10">
    <property type="match status" value="1"/>
</dbReference>
<dbReference type="GO" id="GO:0030145">
    <property type="term" value="F:manganese ion binding"/>
    <property type="evidence" value="ECO:0007669"/>
    <property type="project" value="TreeGrafter"/>
</dbReference>
<dbReference type="GO" id="GO:0047631">
    <property type="term" value="F:ADP-ribose diphosphatase activity"/>
    <property type="evidence" value="ECO:0007669"/>
    <property type="project" value="TreeGrafter"/>
</dbReference>
<gene>
    <name evidence="3" type="ORF">HMPREF1536_05018</name>
</gene>
<proteinExistence type="predicted"/>
<dbReference type="GO" id="GO:0047734">
    <property type="term" value="F:CDP-glycerol diphosphatase activity"/>
    <property type="evidence" value="ECO:0007669"/>
    <property type="project" value="TreeGrafter"/>
</dbReference>
<evidence type="ECO:0000259" key="2">
    <source>
        <dbReference type="Pfam" id="PF00149"/>
    </source>
</evidence>
<feature type="domain" description="Calcineurin-like phosphoesterase" evidence="2">
    <location>
        <begin position="32"/>
        <end position="249"/>
    </location>
</feature>
<dbReference type="GO" id="GO:0008663">
    <property type="term" value="F:2',3'-cyclic-nucleotide 2'-phosphodiesterase activity"/>
    <property type="evidence" value="ECO:0007669"/>
    <property type="project" value="TreeGrafter"/>
</dbReference>
<dbReference type="PANTHER" id="PTHR16509:SF1">
    <property type="entry name" value="MANGANESE-DEPENDENT ADP-RIBOSE_CDP-ALCOHOL DIPHOSPHATASE"/>
    <property type="match status" value="1"/>
</dbReference>
<dbReference type="PANTHER" id="PTHR16509">
    <property type="match status" value="1"/>
</dbReference>
<dbReference type="Pfam" id="PF00149">
    <property type="entry name" value="Metallophos"/>
    <property type="match status" value="1"/>
</dbReference>
<dbReference type="SUPFAM" id="SSF56300">
    <property type="entry name" value="Metallo-dependent phosphatases"/>
    <property type="match status" value="1"/>
</dbReference>
<keyword evidence="1" id="KW-0732">Signal</keyword>
<evidence type="ECO:0000256" key="1">
    <source>
        <dbReference type="SAM" id="SignalP"/>
    </source>
</evidence>
<dbReference type="Proteomes" id="UP000033035">
    <property type="component" value="Unassembled WGS sequence"/>
</dbReference>
<dbReference type="HOGENOM" id="CLU_039893_2_0_10"/>
<protein>
    <recommendedName>
        <fullName evidence="2">Calcineurin-like phosphoesterase domain-containing protein</fullName>
    </recommendedName>
</protein>